<protein>
    <recommendedName>
        <fullName evidence="11">Intradiol ring-cleavage dioxygenases domain-containing protein</fullName>
    </recommendedName>
</protein>
<dbReference type="InterPro" id="IPR050770">
    <property type="entry name" value="Intradiol_RC_Dioxygenase"/>
</dbReference>
<sequence length="344" mass="37716">MQSVVNAAEKAKDHGIDLAKLPQNVNMTAGTITQNVLAMNANCKDERMKLIFQSLITHLHDFVRETALTTDEWMTAINFLTETGKMCTDIRQEFILLSDSLGVSTLVDSLNNAKPQGATESSVLGPFFTEDAHDSTINSSAFFCLDLPLSPVQPGDSIASEGKGDYLFVEGRVTDIQGKPVPNAIIDTWETDGHGLYDTQYDIREGPDCRGRLRTAEDGSFSYRAVVPVSYPIPSDGPVGRMVTALGRHVFRPAHLHVQIQAPGYEKLTTALYFEGDPYLTSDAVFGVKSSLIVKPEIINDVALTKLRGFKEPKPHAYVKRDFVLATPEQGAEARRVLADIVSN</sequence>
<organism evidence="9 10">
    <name type="scientific">Gymnopilus dilepis</name>
    <dbReference type="NCBI Taxonomy" id="231916"/>
    <lineage>
        <taxon>Eukaryota</taxon>
        <taxon>Fungi</taxon>
        <taxon>Dikarya</taxon>
        <taxon>Basidiomycota</taxon>
        <taxon>Agaricomycotina</taxon>
        <taxon>Agaricomycetes</taxon>
        <taxon>Agaricomycetidae</taxon>
        <taxon>Agaricales</taxon>
        <taxon>Agaricineae</taxon>
        <taxon>Hymenogastraceae</taxon>
        <taxon>Gymnopilus</taxon>
    </lineage>
</organism>
<dbReference type="Pfam" id="PF04444">
    <property type="entry name" value="Dioxygenase_N"/>
    <property type="match status" value="1"/>
</dbReference>
<dbReference type="Proteomes" id="UP000284706">
    <property type="component" value="Unassembled WGS sequence"/>
</dbReference>
<evidence type="ECO:0000256" key="3">
    <source>
        <dbReference type="ARBA" id="ARBA00022723"/>
    </source>
</evidence>
<evidence type="ECO:0000259" key="8">
    <source>
        <dbReference type="Pfam" id="PF04444"/>
    </source>
</evidence>
<keyword evidence="4" id="KW-0223">Dioxygenase</keyword>
<dbReference type="OrthoDB" id="5238185at2759"/>
<evidence type="ECO:0000313" key="10">
    <source>
        <dbReference type="Proteomes" id="UP000284706"/>
    </source>
</evidence>
<comment type="similarity">
    <text evidence="2">Belongs to the intradiol ring-cleavage dioxygenase family.</text>
</comment>
<evidence type="ECO:0000256" key="4">
    <source>
        <dbReference type="ARBA" id="ARBA00022964"/>
    </source>
</evidence>
<gene>
    <name evidence="9" type="ORF">CVT26_009062</name>
</gene>
<dbReference type="GO" id="GO:0018576">
    <property type="term" value="F:catechol 1,2-dioxygenase activity"/>
    <property type="evidence" value="ECO:0007669"/>
    <property type="project" value="InterPro"/>
</dbReference>
<dbReference type="STRING" id="231916.A0A409YR61"/>
<accession>A0A409YR61</accession>
<dbReference type="InterPro" id="IPR015889">
    <property type="entry name" value="Intradiol_dOase_core"/>
</dbReference>
<evidence type="ECO:0000259" key="7">
    <source>
        <dbReference type="Pfam" id="PF00775"/>
    </source>
</evidence>
<keyword evidence="6" id="KW-0408">Iron</keyword>
<comment type="cofactor">
    <cofactor evidence="1">
        <name>Fe(3+)</name>
        <dbReference type="ChEBI" id="CHEBI:29034"/>
    </cofactor>
</comment>
<dbReference type="Pfam" id="PF00775">
    <property type="entry name" value="Dioxygenase_C"/>
    <property type="match status" value="1"/>
</dbReference>
<evidence type="ECO:0000256" key="1">
    <source>
        <dbReference type="ARBA" id="ARBA00001965"/>
    </source>
</evidence>
<dbReference type="Gene3D" id="2.60.130.10">
    <property type="entry name" value="Aromatic compound dioxygenase"/>
    <property type="match status" value="1"/>
</dbReference>
<evidence type="ECO:0000256" key="6">
    <source>
        <dbReference type="ARBA" id="ARBA00023004"/>
    </source>
</evidence>
<dbReference type="AlphaFoldDB" id="A0A409YR61"/>
<evidence type="ECO:0008006" key="11">
    <source>
        <dbReference type="Google" id="ProtNLM"/>
    </source>
</evidence>
<keyword evidence="5" id="KW-0560">Oxidoreductase</keyword>
<dbReference type="EMBL" id="NHYE01000470">
    <property type="protein sequence ID" value="PPR05495.1"/>
    <property type="molecule type" value="Genomic_DNA"/>
</dbReference>
<feature type="domain" description="Intradiol ring-cleavage dioxygenases" evidence="7">
    <location>
        <begin position="162"/>
        <end position="313"/>
    </location>
</feature>
<dbReference type="InterPro" id="IPR007535">
    <property type="entry name" value="Catechol_dOase_N"/>
</dbReference>
<feature type="domain" description="Catechol dioxygenase N-terminal" evidence="8">
    <location>
        <begin position="45"/>
        <end position="119"/>
    </location>
</feature>
<proteinExistence type="inferred from homology"/>
<dbReference type="InParanoid" id="A0A409YR61"/>
<evidence type="ECO:0000313" key="9">
    <source>
        <dbReference type="EMBL" id="PPR05495.1"/>
    </source>
</evidence>
<keyword evidence="10" id="KW-1185">Reference proteome</keyword>
<dbReference type="InterPro" id="IPR000627">
    <property type="entry name" value="Intradiol_dOase_C"/>
</dbReference>
<evidence type="ECO:0000256" key="5">
    <source>
        <dbReference type="ARBA" id="ARBA00023002"/>
    </source>
</evidence>
<name>A0A409YR61_9AGAR</name>
<dbReference type="GO" id="GO:0008199">
    <property type="term" value="F:ferric iron binding"/>
    <property type="evidence" value="ECO:0007669"/>
    <property type="project" value="InterPro"/>
</dbReference>
<reference evidence="9 10" key="1">
    <citation type="journal article" date="2018" name="Evol. Lett.">
        <title>Horizontal gene cluster transfer increased hallucinogenic mushroom diversity.</title>
        <authorList>
            <person name="Reynolds H.T."/>
            <person name="Vijayakumar V."/>
            <person name="Gluck-Thaler E."/>
            <person name="Korotkin H.B."/>
            <person name="Matheny P.B."/>
            <person name="Slot J.C."/>
        </authorList>
    </citation>
    <scope>NUCLEOTIDE SEQUENCE [LARGE SCALE GENOMIC DNA]</scope>
    <source>
        <strain evidence="9 10">SRW20</strain>
    </source>
</reference>
<keyword evidence="3" id="KW-0479">Metal-binding</keyword>
<dbReference type="GO" id="GO:0009712">
    <property type="term" value="P:catechol-containing compound metabolic process"/>
    <property type="evidence" value="ECO:0007669"/>
    <property type="project" value="InterPro"/>
</dbReference>
<dbReference type="PANTHER" id="PTHR33711:SF7">
    <property type="entry name" value="INTRADIOL RING-CLEAVAGE DIOXYGENASES DOMAIN-CONTAINING PROTEIN-RELATED"/>
    <property type="match status" value="1"/>
</dbReference>
<comment type="caution">
    <text evidence="9">The sequence shown here is derived from an EMBL/GenBank/DDBJ whole genome shotgun (WGS) entry which is preliminary data.</text>
</comment>
<dbReference type="SUPFAM" id="SSF49482">
    <property type="entry name" value="Aromatic compound dioxygenase"/>
    <property type="match status" value="1"/>
</dbReference>
<evidence type="ECO:0000256" key="2">
    <source>
        <dbReference type="ARBA" id="ARBA00007825"/>
    </source>
</evidence>
<dbReference type="PANTHER" id="PTHR33711">
    <property type="entry name" value="DIOXYGENASE, PUTATIVE (AFU_ORTHOLOGUE AFUA_2G02910)-RELATED"/>
    <property type="match status" value="1"/>
</dbReference>